<feature type="chain" id="PRO_5013291693" evidence="1">
    <location>
        <begin position="24"/>
        <end position="238"/>
    </location>
</feature>
<dbReference type="EMBL" id="FRCR01000024">
    <property type="protein sequence ID" value="SHM91781.1"/>
    <property type="molecule type" value="Genomic_DNA"/>
</dbReference>
<organism evidence="2 3">
    <name type="scientific">Caldanaerovirga acetigignens</name>
    <dbReference type="NCBI Taxonomy" id="447595"/>
    <lineage>
        <taxon>Bacteria</taxon>
        <taxon>Bacillati</taxon>
        <taxon>Bacillota</taxon>
        <taxon>Clostridia</taxon>
        <taxon>Thermosediminibacterales</taxon>
        <taxon>Thermosediminibacteraceae</taxon>
        <taxon>Caldanaerovirga</taxon>
    </lineage>
</organism>
<protein>
    <submittedName>
        <fullName evidence="2">Uncharacterized protein</fullName>
    </submittedName>
</protein>
<dbReference type="OrthoDB" id="1730676at2"/>
<dbReference type="AlphaFoldDB" id="A0A1M7MLB4"/>
<dbReference type="Proteomes" id="UP000184375">
    <property type="component" value="Unassembled WGS sequence"/>
</dbReference>
<proteinExistence type="predicted"/>
<name>A0A1M7MLB4_9FIRM</name>
<keyword evidence="1" id="KW-0732">Signal</keyword>
<evidence type="ECO:0000256" key="1">
    <source>
        <dbReference type="SAM" id="SignalP"/>
    </source>
</evidence>
<gene>
    <name evidence="2" type="ORF">SAMN05660826_02339</name>
</gene>
<feature type="signal peptide" evidence="1">
    <location>
        <begin position="1"/>
        <end position="23"/>
    </location>
</feature>
<accession>A0A1M7MLB4</accession>
<keyword evidence="3" id="KW-1185">Reference proteome</keyword>
<dbReference type="RefSeq" id="WP_073258642.1">
    <property type="nucleotide sequence ID" value="NZ_FRCR01000024.1"/>
</dbReference>
<sequence length="238" mass="28232">MNLLKKLSIMAFLFVFSLSNALAEPVDKNLPSAKDDRIILKSQIIIPPQLDSYREIGVEYVDPGYGTVKIEDVLTNEVGYINGTPRKSFTNFETFKYASILIIKAVPGLGDIYRRGEEIYNALKAIYTDLSKIDPYKRVETETKYTYRDFYHDLYVWDYSKTWKNVGYSLSRYYYKYYKIWYFNTDIGEFRWRDYAFSHQNGYPPEVIAKAPNYMKYNVLSQLAYEAWIMGRKYYETY</sequence>
<reference evidence="3" key="1">
    <citation type="submission" date="2016-11" db="EMBL/GenBank/DDBJ databases">
        <authorList>
            <person name="Varghese N."/>
            <person name="Submissions S."/>
        </authorList>
    </citation>
    <scope>NUCLEOTIDE SEQUENCE [LARGE SCALE GENOMIC DNA]</scope>
    <source>
        <strain evidence="3">DSM 18802</strain>
    </source>
</reference>
<evidence type="ECO:0000313" key="3">
    <source>
        <dbReference type="Proteomes" id="UP000184375"/>
    </source>
</evidence>
<evidence type="ECO:0000313" key="2">
    <source>
        <dbReference type="EMBL" id="SHM91781.1"/>
    </source>
</evidence>
<dbReference type="STRING" id="447595.SAMN05660826_02339"/>